<name>A0A9P5GPP9_PENCR</name>
<keyword evidence="12" id="KW-0175">Coiled coil</keyword>
<dbReference type="PANTHER" id="PTHR43353:SF5">
    <property type="entry name" value="SUCCINATE-SEMIALDEHYDE DEHYDROGENASE, MITOCHONDRIAL"/>
    <property type="match status" value="1"/>
</dbReference>
<dbReference type="InterPro" id="IPR004827">
    <property type="entry name" value="bZIP"/>
</dbReference>
<dbReference type="PANTHER" id="PTHR43353">
    <property type="entry name" value="SUCCINATE-SEMIALDEHYDE DEHYDROGENASE, MITOCHONDRIAL"/>
    <property type="match status" value="1"/>
</dbReference>
<feature type="active site" evidence="10">
    <location>
        <position position="264"/>
    </location>
</feature>
<evidence type="ECO:0000256" key="4">
    <source>
        <dbReference type="ARBA" id="ARBA00019842"/>
    </source>
</evidence>
<dbReference type="FunFam" id="3.40.605.10:FF:000005">
    <property type="entry name" value="Succinate-semialdehyde dehydrogenase I"/>
    <property type="match status" value="1"/>
</dbReference>
<feature type="compositionally biased region" description="Polar residues" evidence="13">
    <location>
        <begin position="643"/>
        <end position="653"/>
    </location>
</feature>
<evidence type="ECO:0000256" key="3">
    <source>
        <dbReference type="ARBA" id="ARBA00013051"/>
    </source>
</evidence>
<dbReference type="Gene3D" id="1.20.5.170">
    <property type="match status" value="1"/>
</dbReference>
<comment type="caution">
    <text evidence="15">The sequence shown here is derived from an EMBL/GenBank/DDBJ whole genome shotgun (WGS) entry which is preliminary data.</text>
</comment>
<evidence type="ECO:0000256" key="8">
    <source>
        <dbReference type="ARBA" id="ARBA00052698"/>
    </source>
</evidence>
<evidence type="ECO:0000256" key="13">
    <source>
        <dbReference type="SAM" id="MobiDB-lite"/>
    </source>
</evidence>
<dbReference type="SMART" id="SM00338">
    <property type="entry name" value="BRLZ"/>
    <property type="match status" value="1"/>
</dbReference>
<comment type="catalytic activity">
    <reaction evidence="7">
        <text>succinate semialdehyde + NADP(+) + H2O = succinate + NADPH + 2 H(+)</text>
        <dbReference type="Rhea" id="RHEA:13213"/>
        <dbReference type="ChEBI" id="CHEBI:15377"/>
        <dbReference type="ChEBI" id="CHEBI:15378"/>
        <dbReference type="ChEBI" id="CHEBI:30031"/>
        <dbReference type="ChEBI" id="CHEBI:57706"/>
        <dbReference type="ChEBI" id="CHEBI:57783"/>
        <dbReference type="ChEBI" id="CHEBI:58349"/>
        <dbReference type="EC" id="1.2.1.16"/>
    </reaction>
</comment>
<accession>A0A9P5GPP9</accession>
<dbReference type="PROSITE" id="PS00070">
    <property type="entry name" value="ALDEHYDE_DEHYDR_CYS"/>
    <property type="match status" value="1"/>
</dbReference>
<dbReference type="EC" id="1.2.1.24" evidence="3"/>
<feature type="compositionally biased region" description="Polar residues" evidence="13">
    <location>
        <begin position="485"/>
        <end position="501"/>
    </location>
</feature>
<feature type="region of interest" description="Disordered" evidence="13">
    <location>
        <begin position="621"/>
        <end position="660"/>
    </location>
</feature>
<dbReference type="CDD" id="cd07103">
    <property type="entry name" value="ALDH_F5_SSADH_GabD"/>
    <property type="match status" value="1"/>
</dbReference>
<gene>
    <name evidence="15" type="ORF">PCG10_006259</name>
</gene>
<dbReference type="InterPro" id="IPR050740">
    <property type="entry name" value="Aldehyde_DH_Superfamily"/>
</dbReference>
<protein>
    <recommendedName>
        <fullName evidence="4">Succinate-semialdehyde dehydrogenase, mitochondrial</fullName>
        <ecNumber evidence="9">1.2.1.16</ecNumber>
        <ecNumber evidence="3">1.2.1.24</ecNumber>
    </recommendedName>
    <alternativeName>
        <fullName evidence="6">NAD(+)-dependent succinic semialdehyde dehydrogenase</fullName>
    </alternativeName>
</protein>
<dbReference type="InterPro" id="IPR016161">
    <property type="entry name" value="Ald_DH/histidinol_DH"/>
</dbReference>
<dbReference type="SUPFAM" id="SSF53720">
    <property type="entry name" value="ALDH-like"/>
    <property type="match status" value="1"/>
</dbReference>
<comment type="pathway">
    <text evidence="1">Amino-acid degradation; 4-aminobutanoate degradation.</text>
</comment>
<dbReference type="Gene3D" id="3.40.309.10">
    <property type="entry name" value="Aldehyde Dehydrogenase, Chain A, domain 2"/>
    <property type="match status" value="1"/>
</dbReference>
<evidence type="ECO:0000256" key="2">
    <source>
        <dbReference type="ARBA" id="ARBA00009986"/>
    </source>
</evidence>
<reference evidence="15" key="1">
    <citation type="submission" date="2020-02" db="EMBL/GenBank/DDBJ databases">
        <authorList>
            <person name="Lichtner F.J."/>
        </authorList>
    </citation>
    <scope>NUCLEOTIDE SEQUENCE</scope>
    <source>
        <strain evidence="15">G10</strain>
    </source>
</reference>
<dbReference type="GO" id="GO:0009450">
    <property type="term" value="P:gamma-aminobutyric acid catabolic process"/>
    <property type="evidence" value="ECO:0007669"/>
    <property type="project" value="TreeGrafter"/>
</dbReference>
<dbReference type="EC" id="1.2.1.16" evidence="9"/>
<evidence type="ECO:0000256" key="9">
    <source>
        <dbReference type="ARBA" id="ARBA00067047"/>
    </source>
</evidence>
<dbReference type="InterPro" id="IPR016163">
    <property type="entry name" value="Ald_DH_C"/>
</dbReference>
<dbReference type="InterPro" id="IPR016162">
    <property type="entry name" value="Ald_DH_N"/>
</dbReference>
<comment type="catalytic activity">
    <reaction evidence="8">
        <text>succinate semialdehyde + NAD(+) + H2O = succinate + NADH + 2 H(+)</text>
        <dbReference type="Rhea" id="RHEA:13217"/>
        <dbReference type="ChEBI" id="CHEBI:15377"/>
        <dbReference type="ChEBI" id="CHEBI:15378"/>
        <dbReference type="ChEBI" id="CHEBI:30031"/>
        <dbReference type="ChEBI" id="CHEBI:57540"/>
        <dbReference type="ChEBI" id="CHEBI:57706"/>
        <dbReference type="ChEBI" id="CHEBI:57945"/>
        <dbReference type="EC" id="1.2.1.16"/>
    </reaction>
</comment>
<sequence>MGSNDRFPVTLENPSLLESRGLIAGTWRTAKDGKNFPVYEPSTGTVLYSCSDFSREDFTEAIESATNGYRVYYETTTAAERADILRAWYHLLQENLNDLALILSLENGKTLEEAKGEISYASSFILWFAEEAVRSYGDVIPSAKHDRTVFTLKEPVGVCGIITPWNFPAAMITRKVAPALAAGCAVVIKPPSETPFTSLALARLAVQAGVPPSCIQVVPTKDRSASLELATHPDVRKISFTGSTNVGKMLTELAAGTLKKVSMELGGNAPFIVFEDADLDKAVDGALVCKFRSSGQTCVCANRIFVHERVLEDFTSRLVKKVQALKLGRGIDVGTTQGPLVNKAAVEKVQSHVQDAIVKGAILRTGGRQPRNLQDGYFYEPTILTNVTTNMAVSSEETFGPLAAIFSFSSEKEVVQKANATEFGLAGYFFSKSLERVFRVAGQLECGMIGVNTGYISAVETPFGGIKESGLGTEGIVRAQRQRSRSPFTGSNLPSTGTQERLQGPAEYSPWASLHPYTDNDLFSSLAPPLEGLSSAVPVCQSFDTLTHEPALWAEPDVSFADTDWNFVSLDHSTPYPPGYDGGDAPFMDLGYGPVSSLNSLSDSGSIEYQQYVSASLTASSANSLDGHSHPSPISPFPAPVATSISSPSNSQGDDALTRVDSSRVEKRKLNTLAARRCRQRRVDRMKELEAELEKVRKERDEWRLRCSKLEGETDALKGLLTRKSKDT</sequence>
<dbReference type="Gene3D" id="3.40.605.10">
    <property type="entry name" value="Aldehyde Dehydrogenase, Chain A, domain 1"/>
    <property type="match status" value="1"/>
</dbReference>
<dbReference type="InterPro" id="IPR046347">
    <property type="entry name" value="bZIP_sf"/>
</dbReference>
<evidence type="ECO:0000259" key="14">
    <source>
        <dbReference type="PROSITE" id="PS50217"/>
    </source>
</evidence>
<evidence type="ECO:0000256" key="1">
    <source>
        <dbReference type="ARBA" id="ARBA00005176"/>
    </source>
</evidence>
<dbReference type="InterPro" id="IPR015590">
    <property type="entry name" value="Aldehyde_DH_dom"/>
</dbReference>
<dbReference type="Proteomes" id="UP000701341">
    <property type="component" value="Unassembled WGS sequence"/>
</dbReference>
<keyword evidence="5 11" id="KW-0560">Oxidoreductase</keyword>
<evidence type="ECO:0000256" key="11">
    <source>
        <dbReference type="RuleBase" id="RU003345"/>
    </source>
</evidence>
<evidence type="ECO:0000313" key="16">
    <source>
        <dbReference type="Proteomes" id="UP000701341"/>
    </source>
</evidence>
<dbReference type="PROSITE" id="PS50217">
    <property type="entry name" value="BZIP"/>
    <property type="match status" value="1"/>
</dbReference>
<organism evidence="15 16">
    <name type="scientific">Penicillium crustosum</name>
    <name type="common">Blue mold fungus</name>
    <dbReference type="NCBI Taxonomy" id="36656"/>
    <lineage>
        <taxon>Eukaryota</taxon>
        <taxon>Fungi</taxon>
        <taxon>Dikarya</taxon>
        <taxon>Ascomycota</taxon>
        <taxon>Pezizomycotina</taxon>
        <taxon>Eurotiomycetes</taxon>
        <taxon>Eurotiomycetidae</taxon>
        <taxon>Eurotiales</taxon>
        <taxon>Aspergillaceae</taxon>
        <taxon>Penicillium</taxon>
    </lineage>
</organism>
<dbReference type="InterPro" id="IPR029510">
    <property type="entry name" value="Ald_DH_CS_GLU"/>
</dbReference>
<comment type="similarity">
    <text evidence="2 11">Belongs to the aldehyde dehydrogenase family.</text>
</comment>
<evidence type="ECO:0000256" key="7">
    <source>
        <dbReference type="ARBA" id="ARBA00050387"/>
    </source>
</evidence>
<evidence type="ECO:0000256" key="12">
    <source>
        <dbReference type="SAM" id="Coils"/>
    </source>
</evidence>
<dbReference type="GO" id="GO:0003700">
    <property type="term" value="F:DNA-binding transcription factor activity"/>
    <property type="evidence" value="ECO:0007669"/>
    <property type="project" value="InterPro"/>
</dbReference>
<dbReference type="GO" id="GO:0004777">
    <property type="term" value="F:succinate-semialdehyde dehydrogenase (NAD+) activity"/>
    <property type="evidence" value="ECO:0007669"/>
    <property type="project" value="UniProtKB-EC"/>
</dbReference>
<dbReference type="SUPFAM" id="SSF57959">
    <property type="entry name" value="Leucine zipper domain"/>
    <property type="match status" value="1"/>
</dbReference>
<feature type="region of interest" description="Disordered" evidence="13">
    <location>
        <begin position="478"/>
        <end position="505"/>
    </location>
</feature>
<evidence type="ECO:0000256" key="10">
    <source>
        <dbReference type="PROSITE-ProRule" id="PRU10007"/>
    </source>
</evidence>
<dbReference type="InterPro" id="IPR016160">
    <property type="entry name" value="Ald_DH_CS_CYS"/>
</dbReference>
<proteinExistence type="inferred from homology"/>
<dbReference type="Pfam" id="PF00171">
    <property type="entry name" value="Aldedh"/>
    <property type="match status" value="1"/>
</dbReference>
<dbReference type="EMBL" id="JAAOZQ010000040">
    <property type="protein sequence ID" value="KAF7523955.1"/>
    <property type="molecule type" value="Genomic_DNA"/>
</dbReference>
<feature type="domain" description="BZIP" evidence="14">
    <location>
        <begin position="661"/>
        <end position="724"/>
    </location>
</feature>
<evidence type="ECO:0000256" key="5">
    <source>
        <dbReference type="ARBA" id="ARBA00023002"/>
    </source>
</evidence>
<evidence type="ECO:0000313" key="15">
    <source>
        <dbReference type="EMBL" id="KAF7523955.1"/>
    </source>
</evidence>
<evidence type="ECO:0000256" key="6">
    <source>
        <dbReference type="ARBA" id="ARBA00030806"/>
    </source>
</evidence>
<dbReference type="FunFam" id="3.40.309.10:FF:000004">
    <property type="entry name" value="Succinate-semialdehyde dehydrogenase I"/>
    <property type="match status" value="1"/>
</dbReference>
<dbReference type="PROSITE" id="PS00687">
    <property type="entry name" value="ALDEHYDE_DEHYDR_GLU"/>
    <property type="match status" value="1"/>
</dbReference>
<feature type="coiled-coil region" evidence="12">
    <location>
        <begin position="679"/>
        <end position="713"/>
    </location>
</feature>
<keyword evidence="16" id="KW-1185">Reference proteome</keyword>
<dbReference type="AlphaFoldDB" id="A0A9P5GPP9"/>